<protein>
    <submittedName>
        <fullName evidence="8">LAQU0S01e04368g1_1</fullName>
    </submittedName>
</protein>
<name>A0A0P1KP35_9SACH</name>
<dbReference type="InterPro" id="IPR056913">
    <property type="entry name" value="TRAPPC10/Trs130_N"/>
</dbReference>
<evidence type="ECO:0000313" key="9">
    <source>
        <dbReference type="Proteomes" id="UP000236544"/>
    </source>
</evidence>
<comment type="subcellular location">
    <subcellularLocation>
        <location evidence="1">Golgi apparatus</location>
    </subcellularLocation>
</comment>
<gene>
    <name evidence="8" type="ORF">LAQU0_S01e04368g</name>
</gene>
<keyword evidence="3" id="KW-0333">Golgi apparatus</keyword>
<evidence type="ECO:0000256" key="3">
    <source>
        <dbReference type="ARBA" id="ARBA00023034"/>
    </source>
</evidence>
<feature type="domain" description="TRAPPC10/Trs130 N-terminal" evidence="5">
    <location>
        <begin position="10"/>
        <end position="299"/>
    </location>
</feature>
<dbReference type="Proteomes" id="UP000236544">
    <property type="component" value="Unassembled WGS sequence"/>
</dbReference>
<dbReference type="InterPro" id="IPR056915">
    <property type="entry name" value="Ig_TR130_2nd"/>
</dbReference>
<dbReference type="GO" id="GO:0006891">
    <property type="term" value="P:intra-Golgi vesicle-mediated transport"/>
    <property type="evidence" value="ECO:0007669"/>
    <property type="project" value="TreeGrafter"/>
</dbReference>
<dbReference type="PANTHER" id="PTHR13251:SF3">
    <property type="entry name" value="TRAFFICKING PROTEIN PARTICLE COMPLEX SUBUNIT 10"/>
    <property type="match status" value="1"/>
</dbReference>
<dbReference type="AlphaFoldDB" id="A0A0P1KP35"/>
<dbReference type="GO" id="GO:1990071">
    <property type="term" value="C:TRAPPII protein complex"/>
    <property type="evidence" value="ECO:0007669"/>
    <property type="project" value="InterPro"/>
</dbReference>
<dbReference type="InterPro" id="IPR056916">
    <property type="entry name" value="NTS_TR130"/>
</dbReference>
<keyword evidence="2" id="KW-0813">Transport</keyword>
<dbReference type="Pfam" id="PF24967">
    <property type="entry name" value="NTS_TR130"/>
    <property type="match status" value="1"/>
</dbReference>
<dbReference type="Pfam" id="PF24966">
    <property type="entry name" value="Ig_TR130_2nd"/>
    <property type="match status" value="1"/>
</dbReference>
<dbReference type="OrthoDB" id="10256906at2759"/>
<evidence type="ECO:0000256" key="2">
    <source>
        <dbReference type="ARBA" id="ARBA00022448"/>
    </source>
</evidence>
<evidence type="ECO:0000259" key="7">
    <source>
        <dbReference type="Pfam" id="PF24967"/>
    </source>
</evidence>
<keyword evidence="9" id="KW-1185">Reference proteome</keyword>
<dbReference type="PANTHER" id="PTHR13251">
    <property type="entry name" value="EPILEPSY HOLOPROSENCEPHALY CANDIDATE 1/TMEM1"/>
    <property type="match status" value="1"/>
</dbReference>
<feature type="domain" description="Trs130 second Ig-like" evidence="6">
    <location>
        <begin position="676"/>
        <end position="770"/>
    </location>
</feature>
<reference evidence="9" key="1">
    <citation type="submission" date="2015-10" db="EMBL/GenBank/DDBJ databases">
        <authorList>
            <person name="Devillers H."/>
        </authorList>
    </citation>
    <scope>NUCLEOTIDE SEQUENCE [LARGE SCALE GENOMIC DNA]</scope>
</reference>
<evidence type="ECO:0000313" key="8">
    <source>
        <dbReference type="EMBL" id="CUS20337.1"/>
    </source>
</evidence>
<evidence type="ECO:0000259" key="4">
    <source>
        <dbReference type="Pfam" id="PF12584"/>
    </source>
</evidence>
<dbReference type="Pfam" id="PF12584">
    <property type="entry name" value="TRAPPC10"/>
    <property type="match status" value="1"/>
</dbReference>
<evidence type="ECO:0000259" key="5">
    <source>
        <dbReference type="Pfam" id="PF23036"/>
    </source>
</evidence>
<accession>A0A0P1KP35</accession>
<sequence length="1101" mass="126822">MSDKHMTNPICFSYFDPFNAFGSIRNELEDRLPFRNLHWKPSNQNLRTIAQLPIEIIPETDESMSKYGSKPLIMFLVIICTSIDDYRAKVRPLIRQWLPPPGSISDTASNNSEAPAKRIVLLHSNSDISETNLFKTVSFYDKFSKDFPFLSAIEVKSIYKSEKEKADFWNSTVNQLRKYTMEVFQQRLGYLETKLRKVPEGNTMELASLQESILNLFLAFHLNDETSRELESLRHTLFTQLGPKLDKGELEVPFRFTNTELDVGKDSIAFQLAKKNLTVYQLNRFFFIKQCELIQKSYKLTARNLRLYQLVRSFLWVIQNEFCDSPMIAQFKYSFLESLNHAGVFDVEQTSTYREIKADFEIIQRDCWLDMAFGLHSFRLNGRNYSPRKVICNVDDLKSSFENEDVFQLSFLERTKNIITLLTECESKRYRIVDLYSVEVALLYHQRGEYQKAIDILQSCHEYYKDSDWNELAVKLLECFVDCLIKCPEKHTITLGEENIPVATVLSNSILDLLASTQSDERKAFWWDLFLSLNKNGGDSLMYPLDNLFEIKVENELFITKPNVYALRVKVFSQKLPQDVSVATMRVLLKNNLDRFLEFKLTSAVIHPGENEVYLEATEISFGSFEIVSAENTVGNTIFCKEFSGPCASISLVKPLSSQNFDVAILPSKHLELTKNSIHLKYSNANIPERFKLVLTIITPQGETYPPVAFSADGKNLSVTITDFDTSHFEYFILRPTDEFMLKQELYFNTTASPGQKFYEYKAEKVSCALPLSISVEDIARENCFYFKFLISPSLPTEPVLLYKSFLESCEPSKYTINGGFEPECPLLLRNKFNDTCLSFFKIAAQGDAKLDSTDLFQLRVRFSTLKSQIDHLVTSAILIQGYPDIASKMELYRDVWNSFVLGTLSYDYNLFESDNLIKLTASKESVDAVRKILATKVRDEAFLKASSRCLFELYKGFKLSLIEIKEYTKDLESSELLVDVHLPSPSKFFSVNLKVETAGEKILQVGQLLPVNIEIDDLSSCWASESKQEQSYIFELSNSNEWIINGKRRFCLCPGKSTYKVHMIPLRRGYLRYPRVEISEDGKKAPEVYYSNMHETILIA</sequence>
<dbReference type="InterPro" id="IPR022233">
    <property type="entry name" value="TRAPPC10/Trs130_C"/>
</dbReference>
<dbReference type="InterPro" id="IPR045126">
    <property type="entry name" value="TRAPPC10/Trs130"/>
</dbReference>
<evidence type="ECO:0000259" key="6">
    <source>
        <dbReference type="Pfam" id="PF24966"/>
    </source>
</evidence>
<feature type="domain" description="TRAPPC10/Trs130 C-terminal" evidence="4">
    <location>
        <begin position="992"/>
        <end position="1083"/>
    </location>
</feature>
<organism evidence="8 9">
    <name type="scientific">Lachancea quebecensis</name>
    <dbReference type="NCBI Taxonomy" id="1654605"/>
    <lineage>
        <taxon>Eukaryota</taxon>
        <taxon>Fungi</taxon>
        <taxon>Dikarya</taxon>
        <taxon>Ascomycota</taxon>
        <taxon>Saccharomycotina</taxon>
        <taxon>Saccharomycetes</taxon>
        <taxon>Saccharomycetales</taxon>
        <taxon>Saccharomycetaceae</taxon>
        <taxon>Lachancea</taxon>
    </lineage>
</organism>
<dbReference type="GO" id="GO:0034498">
    <property type="term" value="P:early endosome to Golgi transport"/>
    <property type="evidence" value="ECO:0007669"/>
    <property type="project" value="TreeGrafter"/>
</dbReference>
<dbReference type="EMBL" id="LN890560">
    <property type="protein sequence ID" value="CUS20337.1"/>
    <property type="molecule type" value="Genomic_DNA"/>
</dbReference>
<proteinExistence type="predicted"/>
<dbReference type="Pfam" id="PF23036">
    <property type="entry name" value="TRAPPC10_1st"/>
    <property type="match status" value="1"/>
</dbReference>
<dbReference type="GO" id="GO:0005829">
    <property type="term" value="C:cytosol"/>
    <property type="evidence" value="ECO:0007669"/>
    <property type="project" value="GOC"/>
</dbReference>
<evidence type="ECO:0000256" key="1">
    <source>
        <dbReference type="ARBA" id="ARBA00004555"/>
    </source>
</evidence>
<feature type="domain" description="Trs130 NTS" evidence="7">
    <location>
        <begin position="306"/>
        <end position="535"/>
    </location>
</feature>